<dbReference type="SUPFAM" id="SSF81383">
    <property type="entry name" value="F-box domain"/>
    <property type="match status" value="1"/>
</dbReference>
<keyword evidence="1" id="KW-0175">Coiled coil</keyword>
<evidence type="ECO:0000313" key="4">
    <source>
        <dbReference type="Proteomes" id="UP001215598"/>
    </source>
</evidence>
<evidence type="ECO:0000259" key="2">
    <source>
        <dbReference type="Pfam" id="PF12937"/>
    </source>
</evidence>
<accession>A0AAD7J240</accession>
<reference evidence="3" key="1">
    <citation type="submission" date="2023-03" db="EMBL/GenBank/DDBJ databases">
        <title>Massive genome expansion in bonnet fungi (Mycena s.s.) driven by repeated elements and novel gene families across ecological guilds.</title>
        <authorList>
            <consortium name="Lawrence Berkeley National Laboratory"/>
            <person name="Harder C.B."/>
            <person name="Miyauchi S."/>
            <person name="Viragh M."/>
            <person name="Kuo A."/>
            <person name="Thoen E."/>
            <person name="Andreopoulos B."/>
            <person name="Lu D."/>
            <person name="Skrede I."/>
            <person name="Drula E."/>
            <person name="Henrissat B."/>
            <person name="Morin E."/>
            <person name="Kohler A."/>
            <person name="Barry K."/>
            <person name="LaButti K."/>
            <person name="Morin E."/>
            <person name="Salamov A."/>
            <person name="Lipzen A."/>
            <person name="Mereny Z."/>
            <person name="Hegedus B."/>
            <person name="Baldrian P."/>
            <person name="Stursova M."/>
            <person name="Weitz H."/>
            <person name="Taylor A."/>
            <person name="Grigoriev I.V."/>
            <person name="Nagy L.G."/>
            <person name="Martin F."/>
            <person name="Kauserud H."/>
        </authorList>
    </citation>
    <scope>NUCLEOTIDE SEQUENCE</scope>
    <source>
        <strain evidence="3">CBHHK182m</strain>
    </source>
</reference>
<dbReference type="Proteomes" id="UP001215598">
    <property type="component" value="Unassembled WGS sequence"/>
</dbReference>
<evidence type="ECO:0000313" key="3">
    <source>
        <dbReference type="EMBL" id="KAJ7755463.1"/>
    </source>
</evidence>
<dbReference type="SUPFAM" id="SSF52047">
    <property type="entry name" value="RNI-like"/>
    <property type="match status" value="1"/>
</dbReference>
<dbReference type="Pfam" id="PF12937">
    <property type="entry name" value="F-box-like"/>
    <property type="match status" value="1"/>
</dbReference>
<dbReference type="AlphaFoldDB" id="A0AAD7J240"/>
<name>A0AAD7J240_9AGAR</name>
<dbReference type="EMBL" id="JARKIB010000049">
    <property type="protein sequence ID" value="KAJ7755463.1"/>
    <property type="molecule type" value="Genomic_DNA"/>
</dbReference>
<dbReference type="Gene3D" id="1.20.1280.50">
    <property type="match status" value="1"/>
</dbReference>
<feature type="coiled-coil region" evidence="1">
    <location>
        <begin position="51"/>
        <end position="85"/>
    </location>
</feature>
<gene>
    <name evidence="3" type="ORF">B0H16DRAFT_715401</name>
</gene>
<protein>
    <recommendedName>
        <fullName evidence="2">F-box domain-containing protein</fullName>
    </recommendedName>
</protein>
<dbReference type="InterPro" id="IPR036047">
    <property type="entry name" value="F-box-like_dom_sf"/>
</dbReference>
<sequence length="504" mass="56451">MSQNMCHLLCPEHCGPAKKIELIARSPCPQSLLLSNSIPSDFQAQEIREAIGIVEEDIAALSGEIKRLQRSMDALIAQRTDLERVGHHHRGVVSIIRRLPADVLFEIFSHHVGSNVSFTSPTDVVLGPILQVSRGWRGVALTCPYLWRHFFVRKNRSQRQIGMDLPRISQQLRRSGQSPLSLTWEIRDEEHPIDVLQLFLAEAIRWREARLTLSSAYLAHLLTSTCAFPTLKKLSLSIYDGAAAYTDVSPFFEALQVPALEELALHGIPRLMLPSSQLRRCELHSCQADELLRILPLLAPGAWVTCTLGTSIPKRGRMSSTKVESLIYTLELHRCSESFVAEVLTFLTAPSLMNLKITPSTEPTCTITSDIMAFLSRSACTLTSLCLRLRISDKNLLKILRLPHIHEIVSLDVGHSIIMVTPVTGGFFEALATEDDLVPNLHTIVIRFPNLLSMPDTPIRAMLARRYPVLHSLRMMWKRGHPVLSLAEMEALRAKGMEVVVLEC</sequence>
<comment type="caution">
    <text evidence="3">The sequence shown here is derived from an EMBL/GenBank/DDBJ whole genome shotgun (WGS) entry which is preliminary data.</text>
</comment>
<keyword evidence="4" id="KW-1185">Reference proteome</keyword>
<feature type="domain" description="F-box" evidence="2">
    <location>
        <begin position="96"/>
        <end position="152"/>
    </location>
</feature>
<dbReference type="InterPro" id="IPR001810">
    <property type="entry name" value="F-box_dom"/>
</dbReference>
<evidence type="ECO:0000256" key="1">
    <source>
        <dbReference type="SAM" id="Coils"/>
    </source>
</evidence>
<proteinExistence type="predicted"/>
<organism evidence="3 4">
    <name type="scientific">Mycena metata</name>
    <dbReference type="NCBI Taxonomy" id="1033252"/>
    <lineage>
        <taxon>Eukaryota</taxon>
        <taxon>Fungi</taxon>
        <taxon>Dikarya</taxon>
        <taxon>Basidiomycota</taxon>
        <taxon>Agaricomycotina</taxon>
        <taxon>Agaricomycetes</taxon>
        <taxon>Agaricomycetidae</taxon>
        <taxon>Agaricales</taxon>
        <taxon>Marasmiineae</taxon>
        <taxon>Mycenaceae</taxon>
        <taxon>Mycena</taxon>
    </lineage>
</organism>